<dbReference type="PANTHER" id="PTHR33327">
    <property type="entry name" value="ENDONUCLEASE"/>
    <property type="match status" value="1"/>
</dbReference>
<dbReference type="OrthoDB" id="7614231at2759"/>
<reference evidence="3 4" key="1">
    <citation type="submission" date="2015-07" db="EMBL/GenBank/DDBJ databases">
        <title>The genome of Dufourea novaeangliae.</title>
        <authorList>
            <person name="Pan H."/>
            <person name="Kapheim K."/>
        </authorList>
    </citation>
    <scope>NUCLEOTIDE SEQUENCE [LARGE SCALE GENOMIC DNA]</scope>
    <source>
        <strain evidence="3">0120121106</strain>
        <tissue evidence="3">Whole body</tissue>
    </source>
</reference>
<proteinExistence type="predicted"/>
<evidence type="ECO:0000313" key="4">
    <source>
        <dbReference type="Proteomes" id="UP000076502"/>
    </source>
</evidence>
<evidence type="ECO:0000256" key="1">
    <source>
        <dbReference type="SAM" id="MobiDB-lite"/>
    </source>
</evidence>
<accession>A0A154PA69</accession>
<dbReference type="AlphaFoldDB" id="A0A154PA69"/>
<gene>
    <name evidence="3" type="ORF">WN55_10801</name>
</gene>
<dbReference type="Pfam" id="PF23055">
    <property type="entry name" value="DUF7041"/>
    <property type="match status" value="1"/>
</dbReference>
<protein>
    <recommendedName>
        <fullName evidence="2">DUF7041 domain-containing protein</fullName>
    </recommendedName>
</protein>
<dbReference type="STRING" id="178035.A0A154PA69"/>
<dbReference type="InterPro" id="IPR055469">
    <property type="entry name" value="DUF7041"/>
</dbReference>
<dbReference type="PANTHER" id="PTHR33327:SF3">
    <property type="entry name" value="RNA-DIRECTED DNA POLYMERASE"/>
    <property type="match status" value="1"/>
</dbReference>
<organism evidence="3 4">
    <name type="scientific">Dufourea novaeangliae</name>
    <name type="common">Sweat bee</name>
    <dbReference type="NCBI Taxonomy" id="178035"/>
    <lineage>
        <taxon>Eukaryota</taxon>
        <taxon>Metazoa</taxon>
        <taxon>Ecdysozoa</taxon>
        <taxon>Arthropoda</taxon>
        <taxon>Hexapoda</taxon>
        <taxon>Insecta</taxon>
        <taxon>Pterygota</taxon>
        <taxon>Neoptera</taxon>
        <taxon>Endopterygota</taxon>
        <taxon>Hymenoptera</taxon>
        <taxon>Apocrita</taxon>
        <taxon>Aculeata</taxon>
        <taxon>Apoidea</taxon>
        <taxon>Anthophila</taxon>
        <taxon>Halictidae</taxon>
        <taxon>Rophitinae</taxon>
        <taxon>Dufourea</taxon>
    </lineage>
</organism>
<evidence type="ECO:0000313" key="3">
    <source>
        <dbReference type="EMBL" id="KZC08080.1"/>
    </source>
</evidence>
<keyword evidence="4" id="KW-1185">Reference proteome</keyword>
<dbReference type="Proteomes" id="UP000076502">
    <property type="component" value="Unassembled WGS sequence"/>
</dbReference>
<feature type="region of interest" description="Disordered" evidence="1">
    <location>
        <begin position="153"/>
        <end position="174"/>
    </location>
</feature>
<sequence>MAQLEPKYALEVQDIFSNPPETDKYATLKRELIHRMSASQSQRIRQLLEQEEMGDRTPSQFLRHMRSLAGTSVTDDFLRTLWSSRLPAMIGAIVTAQADLTLSKLAEIADQIYESTNRTQLASVSHGTVTQALLKRLESMELRIAELSRSRPQGQFNRKFRRRSGSRSSSRASSTAGKKHCWYHRIFGERSTKCRPPCSYLSGNAKDRH</sequence>
<feature type="domain" description="DUF7041" evidence="2">
    <location>
        <begin position="2"/>
        <end position="49"/>
    </location>
</feature>
<evidence type="ECO:0000259" key="2">
    <source>
        <dbReference type="Pfam" id="PF23055"/>
    </source>
</evidence>
<dbReference type="EMBL" id="KQ434840">
    <property type="protein sequence ID" value="KZC08080.1"/>
    <property type="molecule type" value="Genomic_DNA"/>
</dbReference>
<name>A0A154PA69_DUFNO</name>